<dbReference type="InterPro" id="IPR045328">
    <property type="entry name" value="Kre9/Knh1"/>
</dbReference>
<feature type="region of interest" description="Disordered" evidence="2">
    <location>
        <begin position="140"/>
        <end position="167"/>
    </location>
</feature>
<feature type="compositionally biased region" description="Polar residues" evidence="2">
    <location>
        <begin position="148"/>
        <end position="157"/>
    </location>
</feature>
<dbReference type="EMBL" id="ML991782">
    <property type="protein sequence ID" value="KAF2237067.1"/>
    <property type="molecule type" value="Genomic_DNA"/>
</dbReference>
<proteinExistence type="predicted"/>
<dbReference type="InterPro" id="IPR018466">
    <property type="entry name" value="Kre9/Knh1-like_N"/>
</dbReference>
<evidence type="ECO:0000313" key="7">
    <source>
        <dbReference type="Proteomes" id="UP000800092"/>
    </source>
</evidence>
<evidence type="ECO:0000313" key="6">
    <source>
        <dbReference type="EMBL" id="KAF2237067.1"/>
    </source>
</evidence>
<dbReference type="PANTHER" id="PTHR28154:SF1">
    <property type="entry name" value="CELL WALL SYNTHESIS PROTEIN KNH1-RELATED"/>
    <property type="match status" value="1"/>
</dbReference>
<keyword evidence="7" id="KW-1185">Reference proteome</keyword>
<dbReference type="Proteomes" id="UP000800092">
    <property type="component" value="Unassembled WGS sequence"/>
</dbReference>
<feature type="compositionally biased region" description="Low complexity" evidence="2">
    <location>
        <begin position="158"/>
        <end position="167"/>
    </location>
</feature>
<accession>A0A6A6HGA1</accession>
<dbReference type="OrthoDB" id="2432613at2759"/>
<reference evidence="6" key="1">
    <citation type="journal article" date="2020" name="Stud. Mycol.">
        <title>101 Dothideomycetes genomes: a test case for predicting lifestyles and emergence of pathogens.</title>
        <authorList>
            <person name="Haridas S."/>
            <person name="Albert R."/>
            <person name="Binder M."/>
            <person name="Bloem J."/>
            <person name="Labutti K."/>
            <person name="Salamov A."/>
            <person name="Andreopoulos B."/>
            <person name="Baker S."/>
            <person name="Barry K."/>
            <person name="Bills G."/>
            <person name="Bluhm B."/>
            <person name="Cannon C."/>
            <person name="Castanera R."/>
            <person name="Culley D."/>
            <person name="Daum C."/>
            <person name="Ezra D."/>
            <person name="Gonzalez J."/>
            <person name="Henrissat B."/>
            <person name="Kuo A."/>
            <person name="Liang C."/>
            <person name="Lipzen A."/>
            <person name="Lutzoni F."/>
            <person name="Magnuson J."/>
            <person name="Mondo S."/>
            <person name="Nolan M."/>
            <person name="Ohm R."/>
            <person name="Pangilinan J."/>
            <person name="Park H.-J."/>
            <person name="Ramirez L."/>
            <person name="Alfaro M."/>
            <person name="Sun H."/>
            <person name="Tritt A."/>
            <person name="Yoshinaga Y."/>
            <person name="Zwiers L.-H."/>
            <person name="Turgeon B."/>
            <person name="Goodwin S."/>
            <person name="Spatafora J."/>
            <person name="Crous P."/>
            <person name="Grigoriev I."/>
        </authorList>
    </citation>
    <scope>NUCLEOTIDE SEQUENCE</scope>
    <source>
        <strain evidence="6">Tuck. ex Michener</strain>
    </source>
</reference>
<name>A0A6A6HGA1_VIRVR</name>
<keyword evidence="1 3" id="KW-0732">Signal</keyword>
<dbReference type="AlphaFoldDB" id="A0A6A6HGA1"/>
<evidence type="ECO:0000259" key="5">
    <source>
        <dbReference type="Pfam" id="PF10342"/>
    </source>
</evidence>
<feature type="chain" id="PRO_5025440139" evidence="3">
    <location>
        <begin position="19"/>
        <end position="260"/>
    </location>
</feature>
<sequence length="260" mass="26217">MQVRLLSLISSLAPLALADIKFTSPASGGSVPAGVLNIQWEDSGSGTPLSSLVNYQLFLMAGGNDASTAIPIVNPTTPSTFQGGSAAALQVPASAGASTPANAYYIKIVAAASQGGQIINYSDRFTITGMTGSFPPAIASAIPGGTAGPQNEDQVSNGATPAAGGADAGKGTLYMDQTGLTKYAPMVGLPPTKISAPKVPTPQNPTSAFTIVKTPLPIATSPATTVTASNTFSVSSMENPASPAPMPSDDMAKFLNRWKD</sequence>
<protein>
    <submittedName>
        <fullName evidence="6">Uncharacterized protein</fullName>
    </submittedName>
</protein>
<dbReference type="GO" id="GO:0042546">
    <property type="term" value="P:cell wall biogenesis"/>
    <property type="evidence" value="ECO:0007669"/>
    <property type="project" value="InterPro"/>
</dbReference>
<dbReference type="GO" id="GO:0006078">
    <property type="term" value="P:(1-&gt;6)-beta-D-glucan biosynthetic process"/>
    <property type="evidence" value="ECO:0007669"/>
    <property type="project" value="InterPro"/>
</dbReference>
<evidence type="ECO:0000259" key="4">
    <source>
        <dbReference type="Pfam" id="PF05390"/>
    </source>
</evidence>
<feature type="region of interest" description="Disordered" evidence="2">
    <location>
        <begin position="235"/>
        <end position="260"/>
    </location>
</feature>
<dbReference type="GO" id="GO:0031505">
    <property type="term" value="P:fungal-type cell wall organization"/>
    <property type="evidence" value="ECO:0007669"/>
    <property type="project" value="TreeGrafter"/>
</dbReference>
<dbReference type="PANTHER" id="PTHR28154">
    <property type="entry name" value="CELL WALL SYNTHESIS PROTEIN KNH1-RELATED"/>
    <property type="match status" value="1"/>
</dbReference>
<organism evidence="6 7">
    <name type="scientific">Viridothelium virens</name>
    <name type="common">Speckled blister lichen</name>
    <name type="synonym">Trypethelium virens</name>
    <dbReference type="NCBI Taxonomy" id="1048519"/>
    <lineage>
        <taxon>Eukaryota</taxon>
        <taxon>Fungi</taxon>
        <taxon>Dikarya</taxon>
        <taxon>Ascomycota</taxon>
        <taxon>Pezizomycotina</taxon>
        <taxon>Dothideomycetes</taxon>
        <taxon>Dothideomycetes incertae sedis</taxon>
        <taxon>Trypetheliales</taxon>
        <taxon>Trypetheliaceae</taxon>
        <taxon>Viridothelium</taxon>
    </lineage>
</organism>
<dbReference type="Pfam" id="PF10342">
    <property type="entry name" value="Kre9_KNH"/>
    <property type="match status" value="1"/>
</dbReference>
<dbReference type="InterPro" id="IPR008659">
    <property type="entry name" value="Kre9/Knh1_C"/>
</dbReference>
<dbReference type="GO" id="GO:0005576">
    <property type="term" value="C:extracellular region"/>
    <property type="evidence" value="ECO:0007669"/>
    <property type="project" value="TreeGrafter"/>
</dbReference>
<feature type="domain" description="Yeast cell wall synthesis Kre9/Knh1 C-terminal" evidence="4">
    <location>
        <begin position="174"/>
        <end position="250"/>
    </location>
</feature>
<feature type="signal peptide" evidence="3">
    <location>
        <begin position="1"/>
        <end position="18"/>
    </location>
</feature>
<evidence type="ECO:0000256" key="2">
    <source>
        <dbReference type="SAM" id="MobiDB-lite"/>
    </source>
</evidence>
<evidence type="ECO:0000256" key="1">
    <source>
        <dbReference type="ARBA" id="ARBA00022729"/>
    </source>
</evidence>
<evidence type="ECO:0000256" key="3">
    <source>
        <dbReference type="SAM" id="SignalP"/>
    </source>
</evidence>
<dbReference type="Pfam" id="PF05390">
    <property type="entry name" value="Kre9_KNH1_C"/>
    <property type="match status" value="1"/>
</dbReference>
<feature type="domain" description="Yeast cell wall synthesis Kre9/Knh1-like N-terminal" evidence="5">
    <location>
        <begin position="24"/>
        <end position="127"/>
    </location>
</feature>
<gene>
    <name evidence="6" type="ORF">EV356DRAFT_497364</name>
</gene>